<evidence type="ECO:0000313" key="16">
    <source>
        <dbReference type="Proteomes" id="UP001497457"/>
    </source>
</evidence>
<evidence type="ECO:0000256" key="8">
    <source>
        <dbReference type="ARBA" id="ARBA00023008"/>
    </source>
</evidence>
<keyword evidence="8" id="KW-0186">Copper</keyword>
<evidence type="ECO:0000256" key="7">
    <source>
        <dbReference type="ARBA" id="ARBA00022989"/>
    </source>
</evidence>
<evidence type="ECO:0000256" key="2">
    <source>
        <dbReference type="ARBA" id="ARBA00022448"/>
    </source>
</evidence>
<evidence type="ECO:0000256" key="9">
    <source>
        <dbReference type="ARBA" id="ARBA00023136"/>
    </source>
</evidence>
<dbReference type="CDD" id="cd04216">
    <property type="entry name" value="Phytocyanin"/>
    <property type="match status" value="1"/>
</dbReference>
<dbReference type="InterPro" id="IPR003245">
    <property type="entry name" value="Phytocyanin_dom"/>
</dbReference>
<organism evidence="15 16">
    <name type="scientific">Urochloa decumbens</name>
    <dbReference type="NCBI Taxonomy" id="240449"/>
    <lineage>
        <taxon>Eukaryota</taxon>
        <taxon>Viridiplantae</taxon>
        <taxon>Streptophyta</taxon>
        <taxon>Embryophyta</taxon>
        <taxon>Tracheophyta</taxon>
        <taxon>Spermatophyta</taxon>
        <taxon>Magnoliopsida</taxon>
        <taxon>Liliopsida</taxon>
        <taxon>Poales</taxon>
        <taxon>Poaceae</taxon>
        <taxon>PACMAD clade</taxon>
        <taxon>Panicoideae</taxon>
        <taxon>Panicodae</taxon>
        <taxon>Paniceae</taxon>
        <taxon>Melinidinae</taxon>
        <taxon>Urochloa</taxon>
    </lineage>
</organism>
<evidence type="ECO:0000256" key="10">
    <source>
        <dbReference type="ARBA" id="ARBA00023157"/>
    </source>
</evidence>
<evidence type="ECO:0000256" key="5">
    <source>
        <dbReference type="ARBA" id="ARBA00022729"/>
    </source>
</evidence>
<dbReference type="FunFam" id="2.60.40.420:FF:000067">
    <property type="entry name" value="Cupredoxin superfamily protein"/>
    <property type="match status" value="1"/>
</dbReference>
<dbReference type="AlphaFoldDB" id="A0ABC9F0L4"/>
<keyword evidence="3" id="KW-0812">Transmembrane</keyword>
<dbReference type="SUPFAM" id="SSF49503">
    <property type="entry name" value="Cupredoxins"/>
    <property type="match status" value="1"/>
</dbReference>
<dbReference type="GO" id="GO:0046872">
    <property type="term" value="F:metal ion binding"/>
    <property type="evidence" value="ECO:0007669"/>
    <property type="project" value="UniProtKB-KW"/>
</dbReference>
<evidence type="ECO:0000256" key="6">
    <source>
        <dbReference type="ARBA" id="ARBA00022982"/>
    </source>
</evidence>
<keyword evidence="2" id="KW-0813">Transport</keyword>
<evidence type="ECO:0000313" key="15">
    <source>
        <dbReference type="EMBL" id="CAL5066926.1"/>
    </source>
</evidence>
<keyword evidence="11" id="KW-0325">Glycoprotein</keyword>
<dbReference type="InterPro" id="IPR008972">
    <property type="entry name" value="Cupredoxin"/>
</dbReference>
<evidence type="ECO:0000256" key="12">
    <source>
        <dbReference type="SAM" id="MobiDB-lite"/>
    </source>
</evidence>
<dbReference type="PROSITE" id="PS51485">
    <property type="entry name" value="PHYTOCYANIN"/>
    <property type="match status" value="1"/>
</dbReference>
<reference evidence="15" key="1">
    <citation type="submission" date="2024-10" db="EMBL/GenBank/DDBJ databases">
        <authorList>
            <person name="Ryan C."/>
        </authorList>
    </citation>
    <scope>NUCLEOTIDE SEQUENCE [LARGE SCALE GENOMIC DNA]</scope>
</reference>
<keyword evidence="10" id="KW-1015">Disulfide bond</keyword>
<dbReference type="Pfam" id="PF02298">
    <property type="entry name" value="Cu_bind_like"/>
    <property type="match status" value="1"/>
</dbReference>
<accession>A0ABC9F0L4</accession>
<keyword evidence="16" id="KW-1185">Reference proteome</keyword>
<dbReference type="EMBL" id="OZ075115">
    <property type="protein sequence ID" value="CAL5066926.1"/>
    <property type="molecule type" value="Genomic_DNA"/>
</dbReference>
<feature type="compositionally biased region" description="Pro residues" evidence="12">
    <location>
        <begin position="132"/>
        <end position="162"/>
    </location>
</feature>
<evidence type="ECO:0000256" key="11">
    <source>
        <dbReference type="ARBA" id="ARBA00023180"/>
    </source>
</evidence>
<dbReference type="PANTHER" id="PTHR33021">
    <property type="entry name" value="BLUE COPPER PROTEIN"/>
    <property type="match status" value="1"/>
</dbReference>
<feature type="domain" description="Phytocyanin" evidence="14">
    <location>
        <begin position="28"/>
        <end position="127"/>
    </location>
</feature>
<dbReference type="GO" id="GO:0009610">
    <property type="term" value="P:response to symbiotic fungus"/>
    <property type="evidence" value="ECO:0007669"/>
    <property type="project" value="UniProtKB-ARBA"/>
</dbReference>
<name>A0ABC9F0L4_9POAL</name>
<keyword evidence="7" id="KW-1133">Transmembrane helix</keyword>
<comment type="subcellular location">
    <subcellularLocation>
        <location evidence="1">Membrane</location>
        <topology evidence="1">Single-pass type I membrane protein</topology>
    </subcellularLocation>
</comment>
<feature type="region of interest" description="Disordered" evidence="12">
    <location>
        <begin position="131"/>
        <end position="180"/>
    </location>
</feature>
<feature type="signal peptide" evidence="13">
    <location>
        <begin position="1"/>
        <end position="27"/>
    </location>
</feature>
<keyword evidence="9" id="KW-0472">Membrane</keyword>
<protein>
    <recommendedName>
        <fullName evidence="14">Phytocyanin domain-containing protein</fullName>
    </recommendedName>
</protein>
<gene>
    <name evidence="15" type="ORF">URODEC1_LOCUS100720</name>
</gene>
<dbReference type="GO" id="GO:0016020">
    <property type="term" value="C:membrane"/>
    <property type="evidence" value="ECO:0007669"/>
    <property type="project" value="UniProtKB-SubCell"/>
</dbReference>
<keyword evidence="6" id="KW-0249">Electron transport</keyword>
<evidence type="ECO:0000259" key="14">
    <source>
        <dbReference type="PROSITE" id="PS51485"/>
    </source>
</evidence>
<keyword evidence="4" id="KW-0479">Metal-binding</keyword>
<proteinExistence type="predicted"/>
<feature type="chain" id="PRO_5044841364" description="Phytocyanin domain-containing protein" evidence="13">
    <location>
        <begin position="28"/>
        <end position="207"/>
    </location>
</feature>
<evidence type="ECO:0000256" key="1">
    <source>
        <dbReference type="ARBA" id="ARBA00004479"/>
    </source>
</evidence>
<evidence type="ECO:0000256" key="3">
    <source>
        <dbReference type="ARBA" id="ARBA00022692"/>
    </source>
</evidence>
<dbReference type="PANTHER" id="PTHR33021:SF557">
    <property type="entry name" value="OS07G0165900 PROTEIN"/>
    <property type="match status" value="1"/>
</dbReference>
<dbReference type="InterPro" id="IPR039391">
    <property type="entry name" value="Phytocyanin-like"/>
</dbReference>
<evidence type="ECO:0000256" key="13">
    <source>
        <dbReference type="SAM" id="SignalP"/>
    </source>
</evidence>
<dbReference type="Proteomes" id="UP001497457">
    <property type="component" value="Chromosome 5rd"/>
</dbReference>
<dbReference type="Gene3D" id="2.60.40.420">
    <property type="entry name" value="Cupredoxins - blue copper proteins"/>
    <property type="match status" value="1"/>
</dbReference>
<keyword evidence="5 13" id="KW-0732">Signal</keyword>
<evidence type="ECO:0000256" key="4">
    <source>
        <dbReference type="ARBA" id="ARBA00022723"/>
    </source>
</evidence>
<sequence length="207" mass="21758">MAYSRLVWLLVAVAMAAAAALPSPASAEYILVGDATGWNLSYPVGWPEGKTFKVGDSLVFDYPKGQFTVTEVDSEAFRECYRQGNTLNEWTSGHDVVPLDKPGRRWFFSSLANHCDLGLKLVVDVAGAAPVAPAPSPRPHPTAPAPSPRPHPTAPANPPVVSPAPTTTPDDPPSPDKSSAALNHYKIGEVVARAVVVAGAVVAAVFL</sequence>